<dbReference type="RefSeq" id="WP_154441498.1">
    <property type="nucleotide sequence ID" value="NZ_JAHLPJ010000001.1"/>
</dbReference>
<evidence type="ECO:0000256" key="9">
    <source>
        <dbReference type="ARBA" id="ARBA00023163"/>
    </source>
</evidence>
<feature type="binding site" evidence="10">
    <location>
        <position position="98"/>
    </location>
    <ligand>
        <name>Zn(2+)</name>
        <dbReference type="ChEBI" id="CHEBI:29105"/>
    </ligand>
</feature>
<keyword evidence="6 10" id="KW-0862">Zinc</keyword>
<keyword evidence="5 10" id="KW-0479">Metal-binding</keyword>
<keyword evidence="8" id="KW-0238">DNA-binding</keyword>
<comment type="subcellular location">
    <subcellularLocation>
        <location evidence="1">Cytoplasm</location>
    </subcellularLocation>
</comment>
<comment type="similarity">
    <text evidence="2">Belongs to the Fur family.</text>
</comment>
<keyword evidence="7" id="KW-0805">Transcription regulation</keyword>
<comment type="caution">
    <text evidence="11">The sequence shown here is derived from an EMBL/GenBank/DDBJ whole genome shotgun (WGS) entry which is preliminary data.</text>
</comment>
<dbReference type="GO" id="GO:0003700">
    <property type="term" value="F:DNA-binding transcription factor activity"/>
    <property type="evidence" value="ECO:0007669"/>
    <property type="project" value="InterPro"/>
</dbReference>
<feature type="binding site" evidence="10">
    <location>
        <position position="95"/>
    </location>
    <ligand>
        <name>Zn(2+)</name>
        <dbReference type="ChEBI" id="CHEBI:29105"/>
    </ligand>
</feature>
<proteinExistence type="inferred from homology"/>
<reference evidence="11 12" key="1">
    <citation type="submission" date="2019-09" db="EMBL/GenBank/DDBJ databases">
        <title>In-depth cultivation of the pig gut microbiome towards novel bacterial diversity and tailored functional studies.</title>
        <authorList>
            <person name="Wylensek D."/>
            <person name="Hitch T.C.A."/>
            <person name="Clavel T."/>
        </authorList>
    </citation>
    <scope>NUCLEOTIDE SEQUENCE [LARGE SCALE GENOMIC DNA]</scope>
    <source>
        <strain evidence="11 12">WCA3-693-APC-4?</strain>
    </source>
</reference>
<protein>
    <submittedName>
        <fullName evidence="11">Transcriptional repressor</fullName>
    </submittedName>
</protein>
<keyword evidence="4" id="KW-0678">Repressor</keyword>
<dbReference type="AlphaFoldDB" id="A0A6N7Y3B5"/>
<dbReference type="GO" id="GO:0008270">
    <property type="term" value="F:zinc ion binding"/>
    <property type="evidence" value="ECO:0007669"/>
    <property type="project" value="TreeGrafter"/>
</dbReference>
<organism evidence="11 12">
    <name type="scientific">Tissierella pigra</name>
    <dbReference type="NCBI Taxonomy" id="2607614"/>
    <lineage>
        <taxon>Bacteria</taxon>
        <taxon>Bacillati</taxon>
        <taxon>Bacillota</taxon>
        <taxon>Tissierellia</taxon>
        <taxon>Tissierellales</taxon>
        <taxon>Tissierellaceae</taxon>
        <taxon>Tissierella</taxon>
    </lineage>
</organism>
<dbReference type="InterPro" id="IPR036390">
    <property type="entry name" value="WH_DNA-bd_sf"/>
</dbReference>
<sequence length="139" mass="16308">MNETFEDLVNELKNKNIRLSHQRLKVLEYLNNNRTHPTVDEIFKDLQKEIPTLSKTTIYNTLNALVDSDLVKVLTIEDNEARYDSTTKDHGHFKCSSCKKIFDFQIDFDSLEIKELDNFKIHNKDMYFKGLCSNCSKVN</sequence>
<evidence type="ECO:0000256" key="3">
    <source>
        <dbReference type="ARBA" id="ARBA00022490"/>
    </source>
</evidence>
<dbReference type="InterPro" id="IPR043135">
    <property type="entry name" value="Fur_C"/>
</dbReference>
<comment type="cofactor">
    <cofactor evidence="10">
        <name>Zn(2+)</name>
        <dbReference type="ChEBI" id="CHEBI:29105"/>
    </cofactor>
    <text evidence="10">Binds 1 zinc ion per subunit.</text>
</comment>
<evidence type="ECO:0000256" key="5">
    <source>
        <dbReference type="ARBA" id="ARBA00022723"/>
    </source>
</evidence>
<evidence type="ECO:0000256" key="1">
    <source>
        <dbReference type="ARBA" id="ARBA00004496"/>
    </source>
</evidence>
<gene>
    <name evidence="11" type="ORF">FYJ83_13850</name>
</gene>
<evidence type="ECO:0000256" key="4">
    <source>
        <dbReference type="ARBA" id="ARBA00022491"/>
    </source>
</evidence>
<evidence type="ECO:0000313" key="12">
    <source>
        <dbReference type="Proteomes" id="UP000469523"/>
    </source>
</evidence>
<dbReference type="GO" id="GO:0045892">
    <property type="term" value="P:negative regulation of DNA-templated transcription"/>
    <property type="evidence" value="ECO:0007669"/>
    <property type="project" value="TreeGrafter"/>
</dbReference>
<name>A0A6N7Y3B5_9FIRM</name>
<evidence type="ECO:0000256" key="2">
    <source>
        <dbReference type="ARBA" id="ARBA00007957"/>
    </source>
</evidence>
<accession>A0A6N7Y3B5</accession>
<dbReference type="Gene3D" id="3.30.1490.190">
    <property type="match status" value="1"/>
</dbReference>
<evidence type="ECO:0000256" key="8">
    <source>
        <dbReference type="ARBA" id="ARBA00023125"/>
    </source>
</evidence>
<dbReference type="FunFam" id="1.10.10.10:FF:000007">
    <property type="entry name" value="Ferric uptake regulation protein"/>
    <property type="match status" value="1"/>
</dbReference>
<dbReference type="EMBL" id="VUNQ01000035">
    <property type="protein sequence ID" value="MSU02540.1"/>
    <property type="molecule type" value="Genomic_DNA"/>
</dbReference>
<dbReference type="PANTHER" id="PTHR33202:SF8">
    <property type="entry name" value="PEROXIDE-RESPONSIVE REPRESSOR PERR"/>
    <property type="match status" value="1"/>
</dbReference>
<dbReference type="GO" id="GO:1900376">
    <property type="term" value="P:regulation of secondary metabolite biosynthetic process"/>
    <property type="evidence" value="ECO:0007669"/>
    <property type="project" value="TreeGrafter"/>
</dbReference>
<dbReference type="CDD" id="cd07153">
    <property type="entry name" value="Fur_like"/>
    <property type="match status" value="1"/>
</dbReference>
<dbReference type="InterPro" id="IPR002481">
    <property type="entry name" value="FUR"/>
</dbReference>
<evidence type="ECO:0000256" key="10">
    <source>
        <dbReference type="PIRSR" id="PIRSR602481-1"/>
    </source>
</evidence>
<evidence type="ECO:0000313" key="11">
    <source>
        <dbReference type="EMBL" id="MSU02540.1"/>
    </source>
</evidence>
<dbReference type="InterPro" id="IPR036388">
    <property type="entry name" value="WH-like_DNA-bd_sf"/>
</dbReference>
<keyword evidence="9" id="KW-0804">Transcription</keyword>
<evidence type="ECO:0000256" key="7">
    <source>
        <dbReference type="ARBA" id="ARBA00023015"/>
    </source>
</evidence>
<dbReference type="GO" id="GO:0005737">
    <property type="term" value="C:cytoplasm"/>
    <property type="evidence" value="ECO:0007669"/>
    <property type="project" value="UniProtKB-SubCell"/>
</dbReference>
<dbReference type="Proteomes" id="UP000469523">
    <property type="component" value="Unassembled WGS sequence"/>
</dbReference>
<keyword evidence="12" id="KW-1185">Reference proteome</keyword>
<feature type="binding site" evidence="10">
    <location>
        <position position="132"/>
    </location>
    <ligand>
        <name>Zn(2+)</name>
        <dbReference type="ChEBI" id="CHEBI:29105"/>
    </ligand>
</feature>
<dbReference type="GO" id="GO:0000976">
    <property type="term" value="F:transcription cis-regulatory region binding"/>
    <property type="evidence" value="ECO:0007669"/>
    <property type="project" value="TreeGrafter"/>
</dbReference>
<dbReference type="SUPFAM" id="SSF46785">
    <property type="entry name" value="Winged helix' DNA-binding domain"/>
    <property type="match status" value="1"/>
</dbReference>
<keyword evidence="3" id="KW-0963">Cytoplasm</keyword>
<dbReference type="PANTHER" id="PTHR33202">
    <property type="entry name" value="ZINC UPTAKE REGULATION PROTEIN"/>
    <property type="match status" value="1"/>
</dbReference>
<feature type="binding site" evidence="10">
    <location>
        <position position="135"/>
    </location>
    <ligand>
        <name>Zn(2+)</name>
        <dbReference type="ChEBI" id="CHEBI:29105"/>
    </ligand>
</feature>
<dbReference type="Gene3D" id="1.10.10.10">
    <property type="entry name" value="Winged helix-like DNA-binding domain superfamily/Winged helix DNA-binding domain"/>
    <property type="match status" value="1"/>
</dbReference>
<dbReference type="Pfam" id="PF01475">
    <property type="entry name" value="FUR"/>
    <property type="match status" value="1"/>
</dbReference>
<evidence type="ECO:0000256" key="6">
    <source>
        <dbReference type="ARBA" id="ARBA00022833"/>
    </source>
</evidence>